<keyword evidence="5" id="KW-0472">Membrane</keyword>
<dbReference type="PROSITE" id="PS00409">
    <property type="entry name" value="PROKAR_NTER_METHYL"/>
    <property type="match status" value="1"/>
</dbReference>
<accession>A0A2T3W3W2</accession>
<dbReference type="OrthoDB" id="73176at2"/>
<evidence type="ECO:0000256" key="2">
    <source>
        <dbReference type="ARBA" id="ARBA00004418"/>
    </source>
</evidence>
<organism evidence="6 7">
    <name type="scientific">Deinococcus arcticus</name>
    <dbReference type="NCBI Taxonomy" id="2136176"/>
    <lineage>
        <taxon>Bacteria</taxon>
        <taxon>Thermotogati</taxon>
        <taxon>Deinococcota</taxon>
        <taxon>Deinococci</taxon>
        <taxon>Deinococcales</taxon>
        <taxon>Deinococcaceae</taxon>
        <taxon>Deinococcus</taxon>
    </lineage>
</organism>
<evidence type="ECO:0000256" key="1">
    <source>
        <dbReference type="ARBA" id="ARBA00004203"/>
    </source>
</evidence>
<dbReference type="GO" id="GO:0042597">
    <property type="term" value="C:periplasmic space"/>
    <property type="evidence" value="ECO:0007669"/>
    <property type="project" value="UniProtKB-SubCell"/>
</dbReference>
<keyword evidence="3" id="KW-0574">Periplasm</keyword>
<keyword evidence="5" id="KW-1133">Transmembrane helix</keyword>
<dbReference type="NCBIfam" id="TIGR02532">
    <property type="entry name" value="IV_pilin_GFxxxE"/>
    <property type="match status" value="1"/>
</dbReference>
<proteinExistence type="predicted"/>
<comment type="subcellular location">
    <subcellularLocation>
        <location evidence="1">Cell outer membrane</location>
        <topology evidence="1">Single-pass membrane protein</topology>
    </subcellularLocation>
    <subcellularLocation>
        <location evidence="2">Periplasm</location>
    </subcellularLocation>
</comment>
<dbReference type="SUPFAM" id="SSF54523">
    <property type="entry name" value="Pili subunits"/>
    <property type="match status" value="1"/>
</dbReference>
<reference evidence="6 7" key="1">
    <citation type="submission" date="2018-03" db="EMBL/GenBank/DDBJ databases">
        <title>Draft genome of Deinococcus sp. OD32.</title>
        <authorList>
            <person name="Wang X.-P."/>
            <person name="Du Z.-J."/>
        </authorList>
    </citation>
    <scope>NUCLEOTIDE SEQUENCE [LARGE SCALE GENOMIC DNA]</scope>
    <source>
        <strain evidence="6 7">OD32</strain>
    </source>
</reference>
<dbReference type="Proteomes" id="UP000240317">
    <property type="component" value="Unassembled WGS sequence"/>
</dbReference>
<protein>
    <submittedName>
        <fullName evidence="6">Type II secretion system protein</fullName>
    </submittedName>
</protein>
<dbReference type="InterPro" id="IPR045584">
    <property type="entry name" value="Pilin-like"/>
</dbReference>
<keyword evidence="4" id="KW-0998">Cell outer membrane</keyword>
<evidence type="ECO:0000256" key="4">
    <source>
        <dbReference type="ARBA" id="ARBA00023237"/>
    </source>
</evidence>
<evidence type="ECO:0000313" key="6">
    <source>
        <dbReference type="EMBL" id="PTA66567.1"/>
    </source>
</evidence>
<dbReference type="EMBL" id="PYSV01000025">
    <property type="protein sequence ID" value="PTA66567.1"/>
    <property type="molecule type" value="Genomic_DNA"/>
</dbReference>
<evidence type="ECO:0000256" key="5">
    <source>
        <dbReference type="SAM" id="Phobius"/>
    </source>
</evidence>
<dbReference type="Gene3D" id="3.30.700.10">
    <property type="entry name" value="Glycoprotein, Type 4 Pilin"/>
    <property type="match status" value="1"/>
</dbReference>
<dbReference type="RefSeq" id="WP_107139367.1">
    <property type="nucleotide sequence ID" value="NZ_PYSV01000025.1"/>
</dbReference>
<keyword evidence="5" id="KW-0812">Transmembrane</keyword>
<dbReference type="InterPro" id="IPR012902">
    <property type="entry name" value="N_methyl_site"/>
</dbReference>
<gene>
    <name evidence="6" type="ORF">C8263_17180</name>
</gene>
<dbReference type="AlphaFoldDB" id="A0A2T3W3W2"/>
<dbReference type="Pfam" id="PF07963">
    <property type="entry name" value="N_methyl"/>
    <property type="match status" value="1"/>
</dbReference>
<evidence type="ECO:0000256" key="3">
    <source>
        <dbReference type="ARBA" id="ARBA00022764"/>
    </source>
</evidence>
<name>A0A2T3W3W2_9DEIO</name>
<feature type="transmembrane region" description="Helical" evidence="5">
    <location>
        <begin position="6"/>
        <end position="28"/>
    </location>
</feature>
<comment type="caution">
    <text evidence="6">The sequence shown here is derived from an EMBL/GenBank/DDBJ whole genome shotgun (WGS) entry which is preliminary data.</text>
</comment>
<evidence type="ECO:0000313" key="7">
    <source>
        <dbReference type="Proteomes" id="UP000240317"/>
    </source>
</evidence>
<sequence length="146" mass="15841">MQYMKSGFTLIELLIAIAIIGVLAIIMLPNLISSQKRSYDTGAIMCAKSLQTAQAISFVDDKTYLNFSGEPAAVLELKGNLDQSCRNQNIYFKDRSSTNSLSYTYTFDIWDKRGSATITVTPTNVTTNSIGATPFSSTGVGGTNFP</sequence>
<dbReference type="GO" id="GO:0009279">
    <property type="term" value="C:cell outer membrane"/>
    <property type="evidence" value="ECO:0007669"/>
    <property type="project" value="UniProtKB-SubCell"/>
</dbReference>
<keyword evidence="7" id="KW-1185">Reference proteome</keyword>